<keyword evidence="7 9" id="KW-0275">Fatty acid biosynthesis</keyword>
<dbReference type="SUPFAM" id="SSF53901">
    <property type="entry name" value="Thiolase-like"/>
    <property type="match status" value="1"/>
</dbReference>
<accession>A0ABQ2MWA3</accession>
<evidence type="ECO:0000313" key="14">
    <source>
        <dbReference type="Proteomes" id="UP000656881"/>
    </source>
</evidence>
<evidence type="ECO:0000256" key="4">
    <source>
        <dbReference type="ARBA" id="ARBA00022679"/>
    </source>
</evidence>
<comment type="pathway">
    <text evidence="9">Lipid metabolism; fatty acid biosynthesis.</text>
</comment>
<feature type="domain" description="Beta-ketoacyl-[acyl-carrier-protein] synthase III C-terminal" evidence="11">
    <location>
        <begin position="241"/>
        <end position="329"/>
    </location>
</feature>
<feature type="region of interest" description="ACP-binding" evidence="9">
    <location>
        <begin position="257"/>
        <end position="261"/>
    </location>
</feature>
<evidence type="ECO:0000256" key="6">
    <source>
        <dbReference type="ARBA" id="ARBA00023098"/>
    </source>
</evidence>
<keyword evidence="14" id="KW-1185">Reference proteome</keyword>
<dbReference type="InterPro" id="IPR013751">
    <property type="entry name" value="ACP_syn_III_N"/>
</dbReference>
<evidence type="ECO:0000256" key="2">
    <source>
        <dbReference type="ARBA" id="ARBA00022490"/>
    </source>
</evidence>
<proteinExistence type="inferred from homology"/>
<comment type="subcellular location">
    <subcellularLocation>
        <location evidence="9">Cytoplasm</location>
    </subcellularLocation>
</comment>
<dbReference type="HAMAP" id="MF_01815">
    <property type="entry name" value="FabH"/>
    <property type="match status" value="1"/>
</dbReference>
<name>A0ABQ2MWA3_9ACTN</name>
<keyword evidence="3 9" id="KW-0444">Lipid biosynthesis</keyword>
<feature type="active site" evidence="9">
    <location>
        <position position="286"/>
    </location>
</feature>
<comment type="caution">
    <text evidence="13">The sequence shown here is derived from an EMBL/GenBank/DDBJ whole genome shotgun (WGS) entry which is preliminary data.</text>
</comment>
<feature type="domain" description="Beta-ketoacyl-[acyl-carrier-protein] synthase III N-terminal" evidence="12">
    <location>
        <begin position="105"/>
        <end position="185"/>
    </location>
</feature>
<evidence type="ECO:0000256" key="1">
    <source>
        <dbReference type="ARBA" id="ARBA00008642"/>
    </source>
</evidence>
<protein>
    <recommendedName>
        <fullName evidence="9">Beta-ketoacyl-[acyl-carrier-protein] synthase III</fullName>
        <shortName evidence="9">Beta-ketoacyl-ACP synthase III</shortName>
        <shortName evidence="9">KAS III</shortName>
        <ecNumber evidence="9">2.3.1.180</ecNumber>
    </recommendedName>
    <alternativeName>
        <fullName evidence="9">3-oxoacyl-[acyl-carrier-protein] synthase 3</fullName>
    </alternativeName>
    <alternativeName>
        <fullName evidence="9">3-oxoacyl-[acyl-carrier-protein] synthase III</fullName>
    </alternativeName>
</protein>
<comment type="similarity">
    <text evidence="1 9">Belongs to the thiolase-like superfamily. FabH family.</text>
</comment>
<dbReference type="PANTHER" id="PTHR34069:SF2">
    <property type="entry name" value="BETA-KETOACYL-[ACYL-CARRIER-PROTEIN] SYNTHASE III"/>
    <property type="match status" value="1"/>
</dbReference>
<dbReference type="NCBIfam" id="NF006829">
    <property type="entry name" value="PRK09352.1"/>
    <property type="match status" value="1"/>
</dbReference>
<feature type="active site" evidence="9">
    <location>
        <position position="111"/>
    </location>
</feature>
<evidence type="ECO:0000256" key="8">
    <source>
        <dbReference type="ARBA" id="ARBA00023315"/>
    </source>
</evidence>
<dbReference type="PANTHER" id="PTHR34069">
    <property type="entry name" value="3-OXOACYL-[ACYL-CARRIER-PROTEIN] SYNTHASE 3"/>
    <property type="match status" value="1"/>
</dbReference>
<dbReference type="InterPro" id="IPR013747">
    <property type="entry name" value="ACP_syn_III_C"/>
</dbReference>
<sequence>MKSAVIAGLGAYLPPTLVTNDDLSARLDTSDEWIRTRTGMSVRHVVEPGDATSDLAVQAGRRALESAGGGDVDALILATTTPDKQVPPTAPDVATRLGLGTLPAFDLSAACAGFLYGLANAAGLIAAGAARRILLIGADAFTTMVDPDDRATVVLFGDAAGAMVLRAGHAGEPGAVGMPVLGSDGSLTDLIQVPAGGSRSRSTQPPSKQPDPDDVYFKMNGRETFRHAVKRMSEASREAVARAGWNLADVHRLCAHQANLRILAAVAGELGFESERQLSNIAEVGNTAVASLPTLLAHSAADGSLKSGHRVLLTAFGGGLSWGAATLTWPDIPVAAPAS</sequence>
<keyword evidence="9" id="KW-0511">Multifunctional enzyme</keyword>
<keyword evidence="5 9" id="KW-0276">Fatty acid metabolism</keyword>
<evidence type="ECO:0000313" key="13">
    <source>
        <dbReference type="EMBL" id="GGO59818.1"/>
    </source>
</evidence>
<dbReference type="InterPro" id="IPR016039">
    <property type="entry name" value="Thiolase-like"/>
</dbReference>
<evidence type="ECO:0000256" key="5">
    <source>
        <dbReference type="ARBA" id="ARBA00022832"/>
    </source>
</evidence>
<dbReference type="NCBIfam" id="TIGR00747">
    <property type="entry name" value="fabH"/>
    <property type="match status" value="1"/>
</dbReference>
<evidence type="ECO:0000256" key="10">
    <source>
        <dbReference type="SAM" id="MobiDB-lite"/>
    </source>
</evidence>
<dbReference type="EMBL" id="BMNG01000030">
    <property type="protein sequence ID" value="GGO59818.1"/>
    <property type="molecule type" value="Genomic_DNA"/>
</dbReference>
<feature type="active site" evidence="9">
    <location>
        <position position="256"/>
    </location>
</feature>
<dbReference type="Gene3D" id="3.40.47.10">
    <property type="match status" value="1"/>
</dbReference>
<dbReference type="InterPro" id="IPR004655">
    <property type="entry name" value="FabH"/>
</dbReference>
<evidence type="ECO:0000259" key="11">
    <source>
        <dbReference type="Pfam" id="PF08541"/>
    </source>
</evidence>
<dbReference type="EC" id="2.3.1.180" evidence="9"/>
<dbReference type="Proteomes" id="UP000656881">
    <property type="component" value="Unassembled WGS sequence"/>
</dbReference>
<evidence type="ECO:0000256" key="9">
    <source>
        <dbReference type="HAMAP-Rule" id="MF_01815"/>
    </source>
</evidence>
<dbReference type="CDD" id="cd00830">
    <property type="entry name" value="KAS_III"/>
    <property type="match status" value="1"/>
</dbReference>
<evidence type="ECO:0000259" key="12">
    <source>
        <dbReference type="Pfam" id="PF08545"/>
    </source>
</evidence>
<comment type="subunit">
    <text evidence="9">Homodimer.</text>
</comment>
<dbReference type="Pfam" id="PF08541">
    <property type="entry name" value="ACP_syn_III_C"/>
    <property type="match status" value="1"/>
</dbReference>
<comment type="function">
    <text evidence="9">Catalyzes the condensation reaction of fatty acid synthesis by the addition to an acyl acceptor of two carbons from malonyl-ACP. Catalyzes the first condensation reaction which initiates fatty acid synthesis and may therefore play a role in governing the total rate of fatty acid production. Possesses both acetoacetyl-ACP synthase and acetyl transacylase activities. Its substrate specificity determines the biosynthesis of branched-chain and/or straight-chain of fatty acids.</text>
</comment>
<evidence type="ECO:0000256" key="3">
    <source>
        <dbReference type="ARBA" id="ARBA00022516"/>
    </source>
</evidence>
<keyword evidence="6 9" id="KW-0443">Lipid metabolism</keyword>
<keyword evidence="4 9" id="KW-0808">Transferase</keyword>
<evidence type="ECO:0000256" key="7">
    <source>
        <dbReference type="ARBA" id="ARBA00023160"/>
    </source>
</evidence>
<gene>
    <name evidence="13" type="primary">fabH3</name>
    <name evidence="9" type="synonym">fabH</name>
    <name evidence="13" type="ORF">GCM10012286_82290</name>
</gene>
<dbReference type="Pfam" id="PF08545">
    <property type="entry name" value="ACP_syn_III"/>
    <property type="match status" value="1"/>
</dbReference>
<keyword evidence="8 9" id="KW-0012">Acyltransferase</keyword>
<reference evidence="14" key="1">
    <citation type="journal article" date="2019" name="Int. J. Syst. Evol. Microbiol.">
        <title>The Global Catalogue of Microorganisms (GCM) 10K type strain sequencing project: providing services to taxonomists for standard genome sequencing and annotation.</title>
        <authorList>
            <consortium name="The Broad Institute Genomics Platform"/>
            <consortium name="The Broad Institute Genome Sequencing Center for Infectious Disease"/>
            <person name="Wu L."/>
            <person name="Ma J."/>
        </authorList>
    </citation>
    <scope>NUCLEOTIDE SEQUENCE [LARGE SCALE GENOMIC DNA]</scope>
    <source>
        <strain evidence="14">CGMCC 4.7349</strain>
    </source>
</reference>
<dbReference type="RefSeq" id="WP_189177793.1">
    <property type="nucleotide sequence ID" value="NZ_BMNG01000030.1"/>
</dbReference>
<organism evidence="13 14">
    <name type="scientific">Streptomyces lasiicapitis</name>
    <dbReference type="NCBI Taxonomy" id="1923961"/>
    <lineage>
        <taxon>Bacteria</taxon>
        <taxon>Bacillati</taxon>
        <taxon>Actinomycetota</taxon>
        <taxon>Actinomycetes</taxon>
        <taxon>Kitasatosporales</taxon>
        <taxon>Streptomycetaceae</taxon>
        <taxon>Streptomyces</taxon>
    </lineage>
</organism>
<comment type="domain">
    <text evidence="9">The last Arg residue of the ACP-binding site is essential for the weak association between ACP/AcpP and FabH.</text>
</comment>
<comment type="catalytic activity">
    <reaction evidence="9">
        <text>malonyl-[ACP] + acetyl-CoA + H(+) = 3-oxobutanoyl-[ACP] + CO2 + CoA</text>
        <dbReference type="Rhea" id="RHEA:12080"/>
        <dbReference type="Rhea" id="RHEA-COMP:9623"/>
        <dbReference type="Rhea" id="RHEA-COMP:9625"/>
        <dbReference type="ChEBI" id="CHEBI:15378"/>
        <dbReference type="ChEBI" id="CHEBI:16526"/>
        <dbReference type="ChEBI" id="CHEBI:57287"/>
        <dbReference type="ChEBI" id="CHEBI:57288"/>
        <dbReference type="ChEBI" id="CHEBI:78449"/>
        <dbReference type="ChEBI" id="CHEBI:78450"/>
        <dbReference type="EC" id="2.3.1.180"/>
    </reaction>
</comment>
<keyword evidence="2 9" id="KW-0963">Cytoplasm</keyword>
<feature type="region of interest" description="Disordered" evidence="10">
    <location>
        <begin position="192"/>
        <end position="214"/>
    </location>
</feature>